<dbReference type="HOGENOM" id="CLU_216669_0_0_2"/>
<dbReference type="AlphaFoldDB" id="A1RRG3"/>
<evidence type="ECO:0000313" key="1">
    <source>
        <dbReference type="EMBL" id="ABL87545.1"/>
    </source>
</evidence>
<sequence>MRTLQKKKVAELQIDPRIKEVLLKVLGPNEEVYIEIAGGKTRIII</sequence>
<dbReference type="EMBL" id="CP000504">
    <property type="protein sequence ID" value="ABL87545.1"/>
    <property type="molecule type" value="Genomic_DNA"/>
</dbReference>
<dbReference type="Proteomes" id="UP000002595">
    <property type="component" value="Chromosome"/>
</dbReference>
<protein>
    <submittedName>
        <fullName evidence="1">Uncharacterized protein</fullName>
    </submittedName>
</protein>
<reference evidence="1" key="1">
    <citation type="submission" date="2006-12" db="EMBL/GenBank/DDBJ databases">
        <title>Complete sequence of Pyrobaculum islandicum DSM 4184.</title>
        <authorList>
            <person name="Copeland A."/>
            <person name="Lucas S."/>
            <person name="Lapidus A."/>
            <person name="Barry K."/>
            <person name="Detter J.C."/>
            <person name="Glavina del Rio T."/>
            <person name="Dalin E."/>
            <person name="Tice H."/>
            <person name="Pitluck S."/>
            <person name="Meincke L."/>
            <person name="Brettin T."/>
            <person name="Bruce D."/>
            <person name="Han C."/>
            <person name="Tapia R."/>
            <person name="Gilna P."/>
            <person name="Schmutz J."/>
            <person name="Larimer F."/>
            <person name="Land M."/>
            <person name="Hauser L."/>
            <person name="Kyrpides N."/>
            <person name="Mikhailova N."/>
            <person name="Cozen A.E."/>
            <person name="Fitz-Gibbon S.T."/>
            <person name="House C.H."/>
            <person name="Saltikov C."/>
            <person name="Lowe T."/>
            <person name="Richardson P."/>
        </authorList>
    </citation>
    <scope>NUCLEOTIDE SEQUENCE [LARGE SCALE GENOMIC DNA]</scope>
    <source>
        <strain evidence="1">DSM 4184</strain>
    </source>
</reference>
<dbReference type="OrthoDB" id="27601at2157"/>
<organism evidence="1 2">
    <name type="scientific">Pyrobaculum islandicum (strain DSM 4184 / JCM 9189 / GEO3)</name>
    <dbReference type="NCBI Taxonomy" id="384616"/>
    <lineage>
        <taxon>Archaea</taxon>
        <taxon>Thermoproteota</taxon>
        <taxon>Thermoprotei</taxon>
        <taxon>Thermoproteales</taxon>
        <taxon>Thermoproteaceae</taxon>
        <taxon>Pyrobaculum</taxon>
    </lineage>
</organism>
<keyword evidence="2" id="KW-1185">Reference proteome</keyword>
<dbReference type="eggNOG" id="arCOG05648">
    <property type="taxonomic scope" value="Archaea"/>
</dbReference>
<dbReference type="RefSeq" id="WP_011762122.1">
    <property type="nucleotide sequence ID" value="NC_008701.1"/>
</dbReference>
<name>A1RRG3_PYRIL</name>
<proteinExistence type="predicted"/>
<dbReference type="STRING" id="384616.Pisl_0367"/>
<accession>A1RRG3</accession>
<evidence type="ECO:0000313" key="2">
    <source>
        <dbReference type="Proteomes" id="UP000002595"/>
    </source>
</evidence>
<dbReference type="GeneID" id="52278190"/>
<dbReference type="KEGG" id="pis:Pisl_0367"/>
<gene>
    <name evidence="1" type="ordered locus">Pisl_0367</name>
</gene>